<keyword evidence="1" id="KW-1133">Transmembrane helix</keyword>
<evidence type="ECO:0000313" key="2">
    <source>
        <dbReference type="EMBL" id="VBB13941.1"/>
    </source>
</evidence>
<dbReference type="GeneID" id="71056566"/>
<accession>A0AAJ5NDF7</accession>
<evidence type="ECO:0000256" key="1">
    <source>
        <dbReference type="SAM" id="Phobius"/>
    </source>
</evidence>
<feature type="transmembrane region" description="Helical" evidence="1">
    <location>
        <begin position="650"/>
        <end position="670"/>
    </location>
</feature>
<dbReference type="AlphaFoldDB" id="A0AAJ5NDF7"/>
<dbReference type="PANTHER" id="PTHR37813:SF1">
    <property type="entry name" value="FELS-2 PROPHAGE PROTEIN"/>
    <property type="match status" value="1"/>
</dbReference>
<dbReference type="Gene3D" id="1.10.287.1490">
    <property type="match status" value="1"/>
</dbReference>
<keyword evidence="1" id="KW-0472">Membrane</keyword>
<gene>
    <name evidence="2" type="ORF">BSTAB16_4127</name>
</gene>
<protein>
    <submittedName>
        <fullName evidence="2">Phage-related minor tail protein,chromosome segregation protein SMC</fullName>
    </submittedName>
</protein>
<feature type="transmembrane region" description="Helical" evidence="1">
    <location>
        <begin position="565"/>
        <end position="590"/>
    </location>
</feature>
<keyword evidence="3" id="KW-1185">Reference proteome</keyword>
<sequence length="979" mass="106268">MNNELKLRVVFDMVDRLTRPLRQVLTGSKSLSRALADTKKQLSELQKQQKTVDAVKAVRTEMGQTATKLKAAQEKFAGLQAQIKATTDPTVRMQNAMRRASASVVTLTQQQDKQRTRLGELNARMQQAGRGTQTLTAYEKSLQSSMEKTNATIAEQGRRLQAVHGRRAALEPARTRYQAARGAAAEMAVGGYATRAVGGRVLGGVRSVLDESKHSKLEEVRIQALGTGDHDTKKAIEFARKNKSYGVSTTESLMLMRDAMTILNDEHHAEEVHPTLQKMKFANDALFGTEQGTENEQKFINMLKAIEQRGGMNDPATFKREANMVQKVITATGGRVGGDQWQEFIKTGGTAAKLMRSDAFYYQMEPLIQEMGGDSVGSAVMSGYQNLIEGRTTVRATRKLMSLGLLDKKKVEWNKKTGLVKAFADGALLNTDQFKSSPFEWMEQTLLPQFEKKGITKERDVLSAISSIFTNRRASNLFATMFLQRKAIHKSVALNEHAYDIDQGFNVGQTLPQGKEIDALSKKAILEEQLGSKILPLYNRGLELTASLIERVSGWTERNAGTARALAIGFAALGAVLVVGGSLTIGLAALIGPLALVQYGMSTLGGQGGILSGVLGRVGGAIRRVGGAFRAFGGMIFAVGRLLLMNPIGLAITAIVLVIAGAAYLIYRYWKPISAFFAKLWDGIKRIVQKVAGWIGDFLMNWTVVGFIVDHWNDLKAITLALWELIKAGVLRAAQAVADFFMNWTIVGVIVRHWDDIKAATGAAWEWVKEKAFAAGGAILDYFMNWTVLGLVIKHWDSIVSYMSGIATRFIEIGGNIVDGLVNGITGGMNALRTALHNVGEAAIGWFKEKLGIHSPSRVFAALGGFIGQGAAQGIEGERAGVAGAAARLAGVASITFGALTANAAPSPLEMRPLIDTRPPLSAASASSAATVDSGTRNYYITINVAKGDDVNEFEAAVRRVIDQVEREDRRRVSSRLSD</sequence>
<dbReference type="PANTHER" id="PTHR37813">
    <property type="entry name" value="FELS-2 PROPHAGE PROTEIN"/>
    <property type="match status" value="1"/>
</dbReference>
<organism evidence="2 3">
    <name type="scientific">Burkholderia stabilis</name>
    <dbReference type="NCBI Taxonomy" id="95485"/>
    <lineage>
        <taxon>Bacteria</taxon>
        <taxon>Pseudomonadati</taxon>
        <taxon>Pseudomonadota</taxon>
        <taxon>Betaproteobacteria</taxon>
        <taxon>Burkholderiales</taxon>
        <taxon>Burkholderiaceae</taxon>
        <taxon>Burkholderia</taxon>
        <taxon>Burkholderia cepacia complex</taxon>
    </lineage>
</organism>
<proteinExistence type="predicted"/>
<dbReference type="Proteomes" id="UP000268684">
    <property type="component" value="Chromosome II"/>
</dbReference>
<dbReference type="RefSeq" id="WP_122169618.1">
    <property type="nucleotide sequence ID" value="NZ_LR025743.1"/>
</dbReference>
<reference evidence="2 3" key="1">
    <citation type="submission" date="2017-11" db="EMBL/GenBank/DDBJ databases">
        <authorList>
            <person name="Seth-Smith MB H."/>
        </authorList>
    </citation>
    <scope>NUCLEOTIDE SEQUENCE [LARGE SCALE GENOMIC DNA]</scope>
    <source>
        <strain evidence="2">E</strain>
    </source>
</reference>
<feature type="transmembrane region" description="Helical" evidence="1">
    <location>
        <begin position="691"/>
        <end position="709"/>
    </location>
</feature>
<feature type="transmembrane region" description="Helical" evidence="1">
    <location>
        <begin position="627"/>
        <end position="644"/>
    </location>
</feature>
<evidence type="ECO:0000313" key="3">
    <source>
        <dbReference type="Proteomes" id="UP000268684"/>
    </source>
</evidence>
<name>A0AAJ5NDF7_9BURK</name>
<keyword evidence="1" id="KW-0812">Transmembrane</keyword>
<dbReference type="EMBL" id="LR025743">
    <property type="protein sequence ID" value="VBB13941.1"/>
    <property type="molecule type" value="Genomic_DNA"/>
</dbReference>